<keyword evidence="2" id="KW-0489">Methyltransferase</keyword>
<dbReference type="KEGG" id="mpi:Mpet_1643"/>
<keyword evidence="2" id="KW-0808">Transferase</keyword>
<gene>
    <name evidence="2" type="ordered locus">Mpet_1643</name>
</gene>
<accession>E1RH92</accession>
<dbReference type="PANTHER" id="PTHR43464:SF78">
    <property type="entry name" value="SLR1117 PROTEIN"/>
    <property type="match status" value="1"/>
</dbReference>
<sequence length="251" mass="28379">MGPDVKKIREQMYSLVSLDHASSVLDLGCGYGNDLFSLGQRCGADVKLTGIDSAFKPIEKAREKTCSDPRFSFIHKDIESGLPFEDESFDVVWSCNLLECIKDKNALLSEVCRVLKPGGQVVFSHIDWDTQVINGTDKQLIRKMVAAFSDWTQGWMNVSDGWMGRRMAGLFRNHEYFSGEVIPFVLVNDSYTPGLYGYDRIKDFETMAEEGLISGEDLASFQKDLEETISEGNFFYSVTMYVFNGKKNCKR</sequence>
<dbReference type="eggNOG" id="arCOG01779">
    <property type="taxonomic scope" value="Archaea"/>
</dbReference>
<dbReference type="InterPro" id="IPR029063">
    <property type="entry name" value="SAM-dependent_MTases_sf"/>
</dbReference>
<evidence type="ECO:0000313" key="2">
    <source>
        <dbReference type="EMBL" id="ADN36396.1"/>
    </source>
</evidence>
<dbReference type="GO" id="GO:0008168">
    <property type="term" value="F:methyltransferase activity"/>
    <property type="evidence" value="ECO:0007669"/>
    <property type="project" value="UniProtKB-KW"/>
</dbReference>
<dbReference type="Gene3D" id="3.40.50.150">
    <property type="entry name" value="Vaccinia Virus protein VP39"/>
    <property type="match status" value="1"/>
</dbReference>
<evidence type="ECO:0000313" key="3">
    <source>
        <dbReference type="Proteomes" id="UP000006565"/>
    </source>
</evidence>
<dbReference type="SUPFAM" id="SSF53335">
    <property type="entry name" value="S-adenosyl-L-methionine-dependent methyltransferases"/>
    <property type="match status" value="1"/>
</dbReference>
<dbReference type="STRING" id="679926.Mpet_1643"/>
<dbReference type="Proteomes" id="UP000006565">
    <property type="component" value="Chromosome"/>
</dbReference>
<protein>
    <submittedName>
        <fullName evidence="2">Methyltransferase type 11</fullName>
    </submittedName>
</protein>
<evidence type="ECO:0000259" key="1">
    <source>
        <dbReference type="Pfam" id="PF13847"/>
    </source>
</evidence>
<proteinExistence type="predicted"/>
<dbReference type="HOGENOM" id="CLU_062440_3_1_2"/>
<dbReference type="InterPro" id="IPR025714">
    <property type="entry name" value="Methyltranfer_dom"/>
</dbReference>
<keyword evidence="3" id="KW-1185">Reference proteome</keyword>
<feature type="domain" description="Methyltransferase" evidence="1">
    <location>
        <begin position="20"/>
        <end position="149"/>
    </location>
</feature>
<name>E1RH92_METP4</name>
<dbReference type="Pfam" id="PF13847">
    <property type="entry name" value="Methyltransf_31"/>
    <property type="match status" value="1"/>
</dbReference>
<reference evidence="2 3" key="1">
    <citation type="journal article" date="2010" name="Stand. Genomic Sci.">
        <title>Complete genome sequence of Methanoplanus petrolearius type strain (SEBR 4847).</title>
        <authorList>
            <person name="Brambilla E."/>
            <person name="Djao O.D."/>
            <person name="Daligault H."/>
            <person name="Lapidus A."/>
            <person name="Lucas S."/>
            <person name="Hammon N."/>
            <person name="Nolan M."/>
            <person name="Tice H."/>
            <person name="Cheng J.F."/>
            <person name="Han C."/>
            <person name="Tapia R."/>
            <person name="Goodwin L."/>
            <person name="Pitluck S."/>
            <person name="Liolios K."/>
            <person name="Ivanova N."/>
            <person name="Mavromatis K."/>
            <person name="Mikhailova N."/>
            <person name="Pati A."/>
            <person name="Chen A."/>
            <person name="Palaniappan K."/>
            <person name="Land M."/>
            <person name="Hauser L."/>
            <person name="Chang Y.J."/>
            <person name="Jeffries C.D."/>
            <person name="Rohde M."/>
            <person name="Spring S."/>
            <person name="Sikorski J."/>
            <person name="Goker M."/>
            <person name="Woyke T."/>
            <person name="Bristow J."/>
            <person name="Eisen J.A."/>
            <person name="Markowitz V."/>
            <person name="Hugenholtz P."/>
            <person name="Kyrpides N.C."/>
            <person name="Klenk H.P."/>
        </authorList>
    </citation>
    <scope>NUCLEOTIDE SEQUENCE [LARGE SCALE GENOMIC DNA]</scope>
    <source>
        <strain evidence="3">DSM 11571 / OCM 486 / SEBR 4847</strain>
    </source>
</reference>
<dbReference type="GO" id="GO:0032259">
    <property type="term" value="P:methylation"/>
    <property type="evidence" value="ECO:0007669"/>
    <property type="project" value="UniProtKB-KW"/>
</dbReference>
<dbReference type="CDD" id="cd02440">
    <property type="entry name" value="AdoMet_MTases"/>
    <property type="match status" value="1"/>
</dbReference>
<organism evidence="2 3">
    <name type="scientific">Methanolacinia petrolearia (strain DSM 11571 / OCM 486 / SEBR 4847)</name>
    <name type="common">Methanoplanus petrolearius</name>
    <dbReference type="NCBI Taxonomy" id="679926"/>
    <lineage>
        <taxon>Archaea</taxon>
        <taxon>Methanobacteriati</taxon>
        <taxon>Methanobacteriota</taxon>
        <taxon>Stenosarchaea group</taxon>
        <taxon>Methanomicrobia</taxon>
        <taxon>Methanomicrobiales</taxon>
        <taxon>Methanomicrobiaceae</taxon>
        <taxon>Methanolacinia</taxon>
    </lineage>
</organism>
<dbReference type="AlphaFoldDB" id="E1RH92"/>
<dbReference type="PANTHER" id="PTHR43464">
    <property type="entry name" value="METHYLTRANSFERASE"/>
    <property type="match status" value="1"/>
</dbReference>
<dbReference type="EMBL" id="CP002117">
    <property type="protein sequence ID" value="ADN36396.1"/>
    <property type="molecule type" value="Genomic_DNA"/>
</dbReference>